<comment type="caution">
    <text evidence="2">The sequence shown here is derived from an EMBL/GenBank/DDBJ whole genome shotgun (WGS) entry which is preliminary data.</text>
</comment>
<reference evidence="2 3" key="2">
    <citation type="submission" date="2019-07" db="EMBL/GenBank/DDBJ databases">
        <title>Seonamhaeicola sp. W255 draft genome.</title>
        <authorList>
            <person name="Zhang X.-Y."/>
            <person name="Zhang R."/>
            <person name="Zhong Y.-L."/>
            <person name="Du Z.-J."/>
        </authorList>
    </citation>
    <scope>NUCLEOTIDE SEQUENCE [LARGE SCALE GENOMIC DNA]</scope>
    <source>
        <strain evidence="2 3">W255</strain>
    </source>
</reference>
<gene>
    <name evidence="2" type="ORF">E1J38_012005</name>
</gene>
<evidence type="ECO:0000259" key="1">
    <source>
        <dbReference type="Pfam" id="PF00535"/>
    </source>
</evidence>
<proteinExistence type="predicted"/>
<dbReference type="AlphaFoldDB" id="A0A562YCH2"/>
<keyword evidence="3" id="KW-1185">Reference proteome</keyword>
<evidence type="ECO:0000313" key="2">
    <source>
        <dbReference type="EMBL" id="TWO31795.1"/>
    </source>
</evidence>
<dbReference type="SUPFAM" id="SSF53448">
    <property type="entry name" value="Nucleotide-diphospho-sugar transferases"/>
    <property type="match status" value="1"/>
</dbReference>
<dbReference type="PANTHER" id="PTHR22916">
    <property type="entry name" value="GLYCOSYLTRANSFERASE"/>
    <property type="match status" value="1"/>
</dbReference>
<feature type="domain" description="Glycosyltransferase 2-like" evidence="1">
    <location>
        <begin position="8"/>
        <end position="175"/>
    </location>
</feature>
<accession>A0A562YCH2</accession>
<name>A0A562YCH2_9FLAO</name>
<evidence type="ECO:0000313" key="3">
    <source>
        <dbReference type="Proteomes" id="UP000295814"/>
    </source>
</evidence>
<dbReference type="Pfam" id="PF00535">
    <property type="entry name" value="Glycos_transf_2"/>
    <property type="match status" value="1"/>
</dbReference>
<dbReference type="InterPro" id="IPR001173">
    <property type="entry name" value="Glyco_trans_2-like"/>
</dbReference>
<dbReference type="Proteomes" id="UP000295814">
    <property type="component" value="Unassembled WGS sequence"/>
</dbReference>
<reference evidence="2 3" key="1">
    <citation type="submission" date="2019-03" db="EMBL/GenBank/DDBJ databases">
        <authorList>
            <person name="Zhong Y.L."/>
        </authorList>
    </citation>
    <scope>NUCLEOTIDE SEQUENCE [LARGE SCALE GENOMIC DNA]</scope>
    <source>
        <strain evidence="2 3">W255</strain>
    </source>
</reference>
<dbReference type="InterPro" id="IPR029044">
    <property type="entry name" value="Nucleotide-diphossugar_trans"/>
</dbReference>
<keyword evidence="2" id="KW-0808">Transferase</keyword>
<dbReference type="RefSeq" id="WP_133357095.1">
    <property type="nucleotide sequence ID" value="NZ_SMZJ02000007.1"/>
</dbReference>
<dbReference type="EMBL" id="SMZJ02000007">
    <property type="protein sequence ID" value="TWO31795.1"/>
    <property type="molecule type" value="Genomic_DNA"/>
</dbReference>
<dbReference type="Gene3D" id="3.90.550.10">
    <property type="entry name" value="Spore Coat Polysaccharide Biosynthesis Protein SpsA, Chain A"/>
    <property type="match status" value="1"/>
</dbReference>
<protein>
    <submittedName>
        <fullName evidence="2">Glycosyltransferase</fullName>
    </submittedName>
</protein>
<organism evidence="2 3">
    <name type="scientific">Seonamhaeicola sediminis</name>
    <dbReference type="NCBI Taxonomy" id="2528206"/>
    <lineage>
        <taxon>Bacteria</taxon>
        <taxon>Pseudomonadati</taxon>
        <taxon>Bacteroidota</taxon>
        <taxon>Flavobacteriia</taxon>
        <taxon>Flavobacteriales</taxon>
        <taxon>Flavobacteriaceae</taxon>
    </lineage>
</organism>
<dbReference type="OrthoDB" id="396512at2"/>
<sequence>MLDTPQVSVICTCYNHENYVLDALNSIINQSYPNIQLIINDDFSTDNSVSVINEWLEANQNIIFIKNSKNKGSTKTFNKAFEYVTGEYIIDLAADDILLENCIEEQIKAFESSKYENLAIVYANIDLIDENKNFISTYYQTDEFPESGDIYKMIIGRTTKICSVAAMIKKNIFESVGQYDENLVYEDLDFWTRVSRNYSFQYIPLVLAKKRELPNSLTANYFYKKNKLTHKLHCSTLKIYEKMLNLNTSKDEYRIMLNRVYSEMFVLLRAREFILFFKLLFIGLKAIMKSI</sequence>
<dbReference type="GO" id="GO:0016758">
    <property type="term" value="F:hexosyltransferase activity"/>
    <property type="evidence" value="ECO:0007669"/>
    <property type="project" value="UniProtKB-ARBA"/>
</dbReference>